<name>A0A0M3HUS5_ASCLU</name>
<keyword evidence="1" id="KW-1185">Reference proteome</keyword>
<dbReference type="WBParaSite" id="ALUE_0000658901-mRNA-1">
    <property type="protein sequence ID" value="ALUE_0000658901-mRNA-1"/>
    <property type="gene ID" value="ALUE_0000658901"/>
</dbReference>
<accession>A0A0M3HUS5</accession>
<sequence>MVKSSLYIHIYRQLHRHLSMTAHWLDQFLHRRSFLLQRSAQKKRWNQ</sequence>
<dbReference type="Proteomes" id="UP000036681">
    <property type="component" value="Unplaced"/>
</dbReference>
<evidence type="ECO:0000313" key="2">
    <source>
        <dbReference type="WBParaSite" id="ALUE_0000658901-mRNA-1"/>
    </source>
</evidence>
<organism evidence="1 2">
    <name type="scientific">Ascaris lumbricoides</name>
    <name type="common">Giant roundworm</name>
    <dbReference type="NCBI Taxonomy" id="6252"/>
    <lineage>
        <taxon>Eukaryota</taxon>
        <taxon>Metazoa</taxon>
        <taxon>Ecdysozoa</taxon>
        <taxon>Nematoda</taxon>
        <taxon>Chromadorea</taxon>
        <taxon>Rhabditida</taxon>
        <taxon>Spirurina</taxon>
        <taxon>Ascaridomorpha</taxon>
        <taxon>Ascaridoidea</taxon>
        <taxon>Ascarididae</taxon>
        <taxon>Ascaris</taxon>
    </lineage>
</organism>
<reference evidence="2" key="1">
    <citation type="submission" date="2017-02" db="UniProtKB">
        <authorList>
            <consortium name="WormBaseParasite"/>
        </authorList>
    </citation>
    <scope>IDENTIFICATION</scope>
</reference>
<evidence type="ECO:0000313" key="1">
    <source>
        <dbReference type="Proteomes" id="UP000036681"/>
    </source>
</evidence>
<protein>
    <submittedName>
        <fullName evidence="2">Uncharacterized protein</fullName>
    </submittedName>
</protein>
<proteinExistence type="predicted"/>
<dbReference type="AlphaFoldDB" id="A0A0M3HUS5"/>